<comment type="caution">
    <text evidence="1">The sequence shown here is derived from an EMBL/GenBank/DDBJ whole genome shotgun (WGS) entry which is preliminary data.</text>
</comment>
<dbReference type="EMBL" id="BJVJ01000040">
    <property type="protein sequence ID" value="GEL24826.1"/>
    <property type="molecule type" value="Genomic_DNA"/>
</dbReference>
<proteinExistence type="predicted"/>
<sequence length="70" mass="7747">MLALADLLTKQRTFATRSSSVRNTRNAFGDGTAVHLRDLDVVFREHRSQEVWPRADGGAAGGVLGWLTHR</sequence>
<gene>
    <name evidence="1" type="ORF">PSU4_37800</name>
</gene>
<keyword evidence="2" id="KW-1185">Reference proteome</keyword>
<organism evidence="1 2">
    <name type="scientific">Pseudonocardia sulfidoxydans NBRC 16205</name>
    <dbReference type="NCBI Taxonomy" id="1223511"/>
    <lineage>
        <taxon>Bacteria</taxon>
        <taxon>Bacillati</taxon>
        <taxon>Actinomycetota</taxon>
        <taxon>Actinomycetes</taxon>
        <taxon>Pseudonocardiales</taxon>
        <taxon>Pseudonocardiaceae</taxon>
        <taxon>Pseudonocardia</taxon>
    </lineage>
</organism>
<dbReference type="Proteomes" id="UP000321685">
    <property type="component" value="Unassembled WGS sequence"/>
</dbReference>
<evidence type="ECO:0000313" key="2">
    <source>
        <dbReference type="Proteomes" id="UP000321685"/>
    </source>
</evidence>
<accession>A0A511DJ35</accession>
<reference evidence="1 2" key="1">
    <citation type="submission" date="2019-07" db="EMBL/GenBank/DDBJ databases">
        <title>Whole genome shotgun sequence of Pseudonocardia sulfidoxydans NBRC 16205.</title>
        <authorList>
            <person name="Hosoyama A."/>
            <person name="Uohara A."/>
            <person name="Ohji S."/>
            <person name="Ichikawa N."/>
        </authorList>
    </citation>
    <scope>NUCLEOTIDE SEQUENCE [LARGE SCALE GENOMIC DNA]</scope>
    <source>
        <strain evidence="1 2">NBRC 16205</strain>
    </source>
</reference>
<name>A0A511DJ35_9PSEU</name>
<dbReference type="AlphaFoldDB" id="A0A511DJ35"/>
<protein>
    <submittedName>
        <fullName evidence="1">Uncharacterized protein</fullName>
    </submittedName>
</protein>
<evidence type="ECO:0000313" key="1">
    <source>
        <dbReference type="EMBL" id="GEL24826.1"/>
    </source>
</evidence>